<reference evidence="1" key="1">
    <citation type="submission" date="2023-04" db="EMBL/GenBank/DDBJ databases">
        <authorList>
            <person name="Vijverberg K."/>
            <person name="Xiong W."/>
            <person name="Schranz E."/>
        </authorList>
    </citation>
    <scope>NUCLEOTIDE SEQUENCE</scope>
</reference>
<name>A0AA35Z6Y4_LACSI</name>
<keyword evidence="2" id="KW-1185">Reference proteome</keyword>
<protein>
    <submittedName>
        <fullName evidence="1">Uncharacterized protein</fullName>
    </submittedName>
</protein>
<proteinExistence type="predicted"/>
<evidence type="ECO:0000313" key="2">
    <source>
        <dbReference type="Proteomes" id="UP001177003"/>
    </source>
</evidence>
<dbReference type="AlphaFoldDB" id="A0AA35Z6Y4"/>
<accession>A0AA35Z6Y4</accession>
<sequence length="89" mass="10230">MINSLSHQNPDSSTPSVVDLEHGDFLQKKFHHVQVSMFKNYNVGNLAHVLYRKKKLGERSWFQWLLMHELDEFMCSIHVAAGGGHTGYC</sequence>
<dbReference type="Proteomes" id="UP001177003">
    <property type="component" value="Chromosome 5"/>
</dbReference>
<gene>
    <name evidence="1" type="ORF">LSALG_LOCUS26003</name>
</gene>
<evidence type="ECO:0000313" key="1">
    <source>
        <dbReference type="EMBL" id="CAI9286592.1"/>
    </source>
</evidence>
<dbReference type="EMBL" id="OX465081">
    <property type="protein sequence ID" value="CAI9286592.1"/>
    <property type="molecule type" value="Genomic_DNA"/>
</dbReference>
<organism evidence="1 2">
    <name type="scientific">Lactuca saligna</name>
    <name type="common">Willowleaf lettuce</name>
    <dbReference type="NCBI Taxonomy" id="75948"/>
    <lineage>
        <taxon>Eukaryota</taxon>
        <taxon>Viridiplantae</taxon>
        <taxon>Streptophyta</taxon>
        <taxon>Embryophyta</taxon>
        <taxon>Tracheophyta</taxon>
        <taxon>Spermatophyta</taxon>
        <taxon>Magnoliopsida</taxon>
        <taxon>eudicotyledons</taxon>
        <taxon>Gunneridae</taxon>
        <taxon>Pentapetalae</taxon>
        <taxon>asterids</taxon>
        <taxon>campanulids</taxon>
        <taxon>Asterales</taxon>
        <taxon>Asteraceae</taxon>
        <taxon>Cichorioideae</taxon>
        <taxon>Cichorieae</taxon>
        <taxon>Lactucinae</taxon>
        <taxon>Lactuca</taxon>
    </lineage>
</organism>